<proteinExistence type="predicted"/>
<dbReference type="PANTHER" id="PTHR43712">
    <property type="entry name" value="PUTATIVE (AFU_ORTHOLOGUE AFUA_4G14580)-RELATED"/>
    <property type="match status" value="1"/>
</dbReference>
<dbReference type="GO" id="GO:0008171">
    <property type="term" value="F:O-methyltransferase activity"/>
    <property type="evidence" value="ECO:0007669"/>
    <property type="project" value="InterPro"/>
</dbReference>
<evidence type="ECO:0000256" key="3">
    <source>
        <dbReference type="ARBA" id="ARBA00022691"/>
    </source>
</evidence>
<comment type="caution">
    <text evidence="5">The sequence shown here is derived from an EMBL/GenBank/DDBJ whole genome shotgun (WGS) entry which is preliminary data.</text>
</comment>
<feature type="domain" description="O-methyltransferase C-terminal" evidence="4">
    <location>
        <begin position="24"/>
        <end position="115"/>
    </location>
</feature>
<protein>
    <recommendedName>
        <fullName evidence="4">O-methyltransferase C-terminal domain-containing protein</fullName>
    </recommendedName>
</protein>
<dbReference type="Proteomes" id="UP000566819">
    <property type="component" value="Unassembled WGS sequence"/>
</dbReference>
<dbReference type="PROSITE" id="PS51683">
    <property type="entry name" value="SAM_OMT_II"/>
    <property type="match status" value="1"/>
</dbReference>
<dbReference type="GO" id="GO:0032259">
    <property type="term" value="P:methylation"/>
    <property type="evidence" value="ECO:0007669"/>
    <property type="project" value="UniProtKB-KW"/>
</dbReference>
<organism evidence="5 6">
    <name type="scientific">Cudoniella acicularis</name>
    <dbReference type="NCBI Taxonomy" id="354080"/>
    <lineage>
        <taxon>Eukaryota</taxon>
        <taxon>Fungi</taxon>
        <taxon>Dikarya</taxon>
        <taxon>Ascomycota</taxon>
        <taxon>Pezizomycotina</taxon>
        <taxon>Leotiomycetes</taxon>
        <taxon>Helotiales</taxon>
        <taxon>Tricladiaceae</taxon>
        <taxon>Cudoniella</taxon>
    </lineage>
</organism>
<evidence type="ECO:0000259" key="4">
    <source>
        <dbReference type="Pfam" id="PF00891"/>
    </source>
</evidence>
<dbReference type="InterPro" id="IPR016461">
    <property type="entry name" value="COMT-like"/>
</dbReference>
<keyword evidence="1" id="KW-0489">Methyltransferase</keyword>
<dbReference type="PANTHER" id="PTHR43712:SF1">
    <property type="entry name" value="HYPOTHETICAL O-METHYLTRANSFERASE (EUROFUNG)-RELATED"/>
    <property type="match status" value="1"/>
</dbReference>
<dbReference type="InterPro" id="IPR029063">
    <property type="entry name" value="SAM-dependent_MTases_sf"/>
</dbReference>
<gene>
    <name evidence="5" type="ORF">G7Y89_g1527</name>
</gene>
<dbReference type="AlphaFoldDB" id="A0A8H4RV35"/>
<evidence type="ECO:0000256" key="1">
    <source>
        <dbReference type="ARBA" id="ARBA00022603"/>
    </source>
</evidence>
<dbReference type="InterPro" id="IPR001077">
    <property type="entry name" value="COMT_C"/>
</dbReference>
<accession>A0A8H4RV35</accession>
<name>A0A8H4RV35_9HELO</name>
<dbReference type="Pfam" id="PF00891">
    <property type="entry name" value="Methyltransf_2"/>
    <property type="match status" value="1"/>
</dbReference>
<evidence type="ECO:0000313" key="6">
    <source>
        <dbReference type="Proteomes" id="UP000566819"/>
    </source>
</evidence>
<sequence length="136" mass="15481">MVLEDLAKTVENHAPLKKTEIIPYNFFTTEQPVKGARAYLLRHVLHDWPFHACRQILLNTIPALVKGKSRILIAEVILPDMNTSAFGSLMDIQMMKYGGSGRKERMWREIFESVGLEVAKIWPAVGTDSIFELVLQ</sequence>
<evidence type="ECO:0000256" key="2">
    <source>
        <dbReference type="ARBA" id="ARBA00022679"/>
    </source>
</evidence>
<dbReference type="Gene3D" id="3.40.50.150">
    <property type="entry name" value="Vaccinia Virus protein VP39"/>
    <property type="match status" value="1"/>
</dbReference>
<dbReference type="SUPFAM" id="SSF53335">
    <property type="entry name" value="S-adenosyl-L-methionine-dependent methyltransferases"/>
    <property type="match status" value="1"/>
</dbReference>
<evidence type="ECO:0000313" key="5">
    <source>
        <dbReference type="EMBL" id="KAF4636560.1"/>
    </source>
</evidence>
<dbReference type="OrthoDB" id="3540871at2759"/>
<keyword evidence="2" id="KW-0808">Transferase</keyword>
<keyword evidence="3" id="KW-0949">S-adenosyl-L-methionine</keyword>
<reference evidence="5 6" key="1">
    <citation type="submission" date="2020-03" db="EMBL/GenBank/DDBJ databases">
        <title>Draft Genome Sequence of Cudoniella acicularis.</title>
        <authorList>
            <person name="Buettner E."/>
            <person name="Kellner H."/>
        </authorList>
    </citation>
    <scope>NUCLEOTIDE SEQUENCE [LARGE SCALE GENOMIC DNA]</scope>
    <source>
        <strain evidence="5 6">DSM 108380</strain>
    </source>
</reference>
<dbReference type="EMBL" id="JAAMPI010000060">
    <property type="protein sequence ID" value="KAF4636560.1"/>
    <property type="molecule type" value="Genomic_DNA"/>
</dbReference>
<keyword evidence="6" id="KW-1185">Reference proteome</keyword>